<protein>
    <submittedName>
        <fullName evidence="2">Uncharacterized protein</fullName>
    </submittedName>
</protein>
<dbReference type="Proteomes" id="UP001138500">
    <property type="component" value="Unassembled WGS sequence"/>
</dbReference>
<reference evidence="2 3" key="2">
    <citation type="journal article" date="2021" name="Curr. Genet.">
        <title>Genetic response to nitrogen starvation in the aggressive Eucalyptus foliar pathogen Teratosphaeria destructans.</title>
        <authorList>
            <person name="Havenga M."/>
            <person name="Wingfield B.D."/>
            <person name="Wingfield M.J."/>
            <person name="Dreyer L.L."/>
            <person name="Roets F."/>
            <person name="Aylward J."/>
        </authorList>
    </citation>
    <scope>NUCLEOTIDE SEQUENCE [LARGE SCALE GENOMIC DNA]</scope>
    <source>
        <strain evidence="2">CMW44962</strain>
    </source>
</reference>
<gene>
    <name evidence="2" type="ORF">Tdes44962_MAKER03886</name>
</gene>
<comment type="caution">
    <text evidence="2">The sequence shown here is derived from an EMBL/GenBank/DDBJ whole genome shotgun (WGS) entry which is preliminary data.</text>
</comment>
<proteinExistence type="predicted"/>
<organism evidence="2 3">
    <name type="scientific">Teratosphaeria destructans</name>
    <dbReference type="NCBI Taxonomy" id="418781"/>
    <lineage>
        <taxon>Eukaryota</taxon>
        <taxon>Fungi</taxon>
        <taxon>Dikarya</taxon>
        <taxon>Ascomycota</taxon>
        <taxon>Pezizomycotina</taxon>
        <taxon>Dothideomycetes</taxon>
        <taxon>Dothideomycetidae</taxon>
        <taxon>Mycosphaerellales</taxon>
        <taxon>Teratosphaeriaceae</taxon>
        <taxon>Teratosphaeria</taxon>
    </lineage>
</organism>
<accession>A0A9W7SNX4</accession>
<evidence type="ECO:0000256" key="1">
    <source>
        <dbReference type="SAM" id="Phobius"/>
    </source>
</evidence>
<keyword evidence="1" id="KW-1133">Transmembrane helix</keyword>
<keyword evidence="1" id="KW-0812">Transmembrane</keyword>
<sequence>MPAHDADDFGDTKLAVLSWLTVLYLVLLWHQEESYGSVLVALATSYCSPLGPYTAWWYFYRLLVLLQAWKGLRQGSGTLITGEWWQLTRDTAAVAAVGFVVVDAIVQGWKRRMALSVGIRAGSHVGLPSRANRRVVDKRGNRTEMDGSPMLVGQAAVLNRSNGLETCQQEHGDDPTQTIVCSANAHSEVAGQEKDAHD</sequence>
<name>A0A9W7SNX4_9PEZI</name>
<keyword evidence="1" id="KW-0472">Membrane</keyword>
<keyword evidence="3" id="KW-1185">Reference proteome</keyword>
<feature type="transmembrane region" description="Helical" evidence="1">
    <location>
        <begin position="37"/>
        <end position="59"/>
    </location>
</feature>
<dbReference type="AlphaFoldDB" id="A0A9W7SNX4"/>
<dbReference type="EMBL" id="RIBY02002056">
    <property type="protein sequence ID" value="KAH9825962.1"/>
    <property type="molecule type" value="Genomic_DNA"/>
</dbReference>
<evidence type="ECO:0000313" key="2">
    <source>
        <dbReference type="EMBL" id="KAH9825962.1"/>
    </source>
</evidence>
<feature type="transmembrane region" description="Helical" evidence="1">
    <location>
        <begin position="12"/>
        <end position="30"/>
    </location>
</feature>
<reference evidence="2 3" key="1">
    <citation type="journal article" date="2018" name="IMA Fungus">
        <title>IMA Genome-F 10: Nine draft genome sequences of Claviceps purpurea s.lat., including C. arundinis, C. humidiphila, and C. cf. spartinae, pseudomolecules for the pitch canker pathogen Fusarium circinatum, draft genome of Davidsoniella eucalypti, Grosmannia galeiformis, Quambalaria eucalypti, and Teratosphaeria destructans.</title>
        <authorList>
            <person name="Wingfield B.D."/>
            <person name="Liu M."/>
            <person name="Nguyen H.D."/>
            <person name="Lane F.A."/>
            <person name="Morgan S.W."/>
            <person name="De Vos L."/>
            <person name="Wilken P.M."/>
            <person name="Duong T.A."/>
            <person name="Aylward J."/>
            <person name="Coetzee M.P."/>
            <person name="Dadej K."/>
            <person name="De Beer Z.W."/>
            <person name="Findlay W."/>
            <person name="Havenga M."/>
            <person name="Kolarik M."/>
            <person name="Menzies J.G."/>
            <person name="Naidoo K."/>
            <person name="Pochopski O."/>
            <person name="Shoukouhi P."/>
            <person name="Santana Q.C."/>
            <person name="Seifert K.A."/>
            <person name="Soal N."/>
            <person name="Steenkamp E.T."/>
            <person name="Tatham C.T."/>
            <person name="van der Nest M.A."/>
            <person name="Wingfield M.J."/>
        </authorList>
    </citation>
    <scope>NUCLEOTIDE SEQUENCE [LARGE SCALE GENOMIC DNA]</scope>
    <source>
        <strain evidence="2">CMW44962</strain>
    </source>
</reference>
<evidence type="ECO:0000313" key="3">
    <source>
        <dbReference type="Proteomes" id="UP001138500"/>
    </source>
</evidence>